<accession>A0A1G2HSB6</accession>
<organism evidence="1 2">
    <name type="scientific">Candidatus Staskawiczbacteria bacterium RIFCSPHIGHO2_01_FULL_36_16</name>
    <dbReference type="NCBI Taxonomy" id="1802200"/>
    <lineage>
        <taxon>Bacteria</taxon>
        <taxon>Candidatus Staskawicziibacteriota</taxon>
    </lineage>
</organism>
<sequence>MITKKRSDEIDAEVVRWEMANGRYRSFNLAYQNASINGNPPREVLAHELGLTYAELVDWWDNSYRVQ</sequence>
<name>A0A1G2HSB6_9BACT</name>
<reference evidence="1 2" key="1">
    <citation type="journal article" date="2016" name="Nat. Commun.">
        <title>Thousands of microbial genomes shed light on interconnected biogeochemical processes in an aquifer system.</title>
        <authorList>
            <person name="Anantharaman K."/>
            <person name="Brown C.T."/>
            <person name="Hug L.A."/>
            <person name="Sharon I."/>
            <person name="Castelle C.J."/>
            <person name="Probst A.J."/>
            <person name="Thomas B.C."/>
            <person name="Singh A."/>
            <person name="Wilkins M.J."/>
            <person name="Karaoz U."/>
            <person name="Brodie E.L."/>
            <person name="Williams K.H."/>
            <person name="Hubbard S.S."/>
            <person name="Banfield J.F."/>
        </authorList>
    </citation>
    <scope>NUCLEOTIDE SEQUENCE [LARGE SCALE GENOMIC DNA]</scope>
</reference>
<evidence type="ECO:0000313" key="1">
    <source>
        <dbReference type="EMBL" id="OGZ65436.1"/>
    </source>
</evidence>
<dbReference type="EMBL" id="MHOM01000007">
    <property type="protein sequence ID" value="OGZ65436.1"/>
    <property type="molecule type" value="Genomic_DNA"/>
</dbReference>
<dbReference type="Proteomes" id="UP000177190">
    <property type="component" value="Unassembled WGS sequence"/>
</dbReference>
<evidence type="ECO:0000313" key="2">
    <source>
        <dbReference type="Proteomes" id="UP000177190"/>
    </source>
</evidence>
<protein>
    <submittedName>
        <fullName evidence="1">Uncharacterized protein</fullName>
    </submittedName>
</protein>
<comment type="caution">
    <text evidence="1">The sequence shown here is derived from an EMBL/GenBank/DDBJ whole genome shotgun (WGS) entry which is preliminary data.</text>
</comment>
<dbReference type="AlphaFoldDB" id="A0A1G2HSB6"/>
<proteinExistence type="predicted"/>
<gene>
    <name evidence="1" type="ORF">A2812_01090</name>
</gene>